<keyword evidence="2" id="KW-1185">Reference proteome</keyword>
<evidence type="ECO:0000256" key="1">
    <source>
        <dbReference type="SAM" id="SignalP"/>
    </source>
</evidence>
<feature type="signal peptide" evidence="1">
    <location>
        <begin position="1"/>
        <end position="20"/>
    </location>
</feature>
<dbReference type="AlphaFoldDB" id="A0A1I7W8Q9"/>
<sequence>MTVMFLLLFIMRLLWHTSESLVILKNYLPNTVYGNWHINEYSIEYFVYTEENEVFIGYSIYIYVLFQESIILTRKQFLKFLNPCEWVGGGVETNQSLNIKERRVSCRDKEVRRLFGEDYLRNNCLGWNRTDSSISSSTMERNESMSFLRRLSFLEGFVSVTIPASLTHTVSVVSPYFQQIGMECTMEFAYKLSSEKHSSIVVYTESLRLSENDIIKESESAEIYKDNLCLFFLSQTLKILRNEDTYKEDLNQPFVLREEKDKYNLRHLMCRVQLGRFFLPTRVRIECRSDGGGEMDTYCNIGAIDWKHECARKCYIYMTIIIKIKLIFKHIYLFSTGLIIGVMLLSYDFQTPHNIFPNFYLFFHLSVP</sequence>
<reference evidence="3" key="1">
    <citation type="submission" date="2016-11" db="UniProtKB">
        <authorList>
            <consortium name="WormBaseParasite"/>
        </authorList>
    </citation>
    <scope>IDENTIFICATION</scope>
</reference>
<evidence type="ECO:0000313" key="2">
    <source>
        <dbReference type="Proteomes" id="UP000095283"/>
    </source>
</evidence>
<dbReference type="WBParaSite" id="Hba_01031">
    <property type="protein sequence ID" value="Hba_01031"/>
    <property type="gene ID" value="Hba_01031"/>
</dbReference>
<protein>
    <submittedName>
        <fullName evidence="3">Uncharacterized protein</fullName>
    </submittedName>
</protein>
<keyword evidence="1" id="KW-0732">Signal</keyword>
<proteinExistence type="predicted"/>
<organism evidence="2 3">
    <name type="scientific">Heterorhabditis bacteriophora</name>
    <name type="common">Entomopathogenic nematode worm</name>
    <dbReference type="NCBI Taxonomy" id="37862"/>
    <lineage>
        <taxon>Eukaryota</taxon>
        <taxon>Metazoa</taxon>
        <taxon>Ecdysozoa</taxon>
        <taxon>Nematoda</taxon>
        <taxon>Chromadorea</taxon>
        <taxon>Rhabditida</taxon>
        <taxon>Rhabditina</taxon>
        <taxon>Rhabditomorpha</taxon>
        <taxon>Strongyloidea</taxon>
        <taxon>Heterorhabditidae</taxon>
        <taxon>Heterorhabditis</taxon>
    </lineage>
</organism>
<evidence type="ECO:0000313" key="3">
    <source>
        <dbReference type="WBParaSite" id="Hba_01031"/>
    </source>
</evidence>
<name>A0A1I7W8Q9_HETBA</name>
<dbReference type="Proteomes" id="UP000095283">
    <property type="component" value="Unplaced"/>
</dbReference>
<accession>A0A1I7W8Q9</accession>
<feature type="chain" id="PRO_5009310494" evidence="1">
    <location>
        <begin position="21"/>
        <end position="368"/>
    </location>
</feature>